<evidence type="ECO:0000256" key="1">
    <source>
        <dbReference type="ARBA" id="ARBA00004651"/>
    </source>
</evidence>
<dbReference type="InterPro" id="IPR003856">
    <property type="entry name" value="LPS_length_determ_N"/>
</dbReference>
<proteinExistence type="predicted"/>
<dbReference type="Pfam" id="PF02706">
    <property type="entry name" value="Wzz"/>
    <property type="match status" value="1"/>
</dbReference>
<keyword evidence="10" id="KW-1185">Reference proteome</keyword>
<protein>
    <submittedName>
        <fullName evidence="9">Exopolysaccharide transport family protein</fullName>
    </submittedName>
</protein>
<dbReference type="InterPro" id="IPR027417">
    <property type="entry name" value="P-loop_NTPase"/>
</dbReference>
<evidence type="ECO:0000256" key="3">
    <source>
        <dbReference type="ARBA" id="ARBA00022692"/>
    </source>
</evidence>
<feature type="coiled-coil region" evidence="6">
    <location>
        <begin position="358"/>
        <end position="392"/>
    </location>
</feature>
<evidence type="ECO:0000256" key="4">
    <source>
        <dbReference type="ARBA" id="ARBA00022989"/>
    </source>
</evidence>
<comment type="caution">
    <text evidence="9">The sequence shown here is derived from an EMBL/GenBank/DDBJ whole genome shotgun (WGS) entry which is preliminary data.</text>
</comment>
<evidence type="ECO:0000259" key="8">
    <source>
        <dbReference type="Pfam" id="PF02706"/>
    </source>
</evidence>
<keyword evidence="3 7" id="KW-0812">Transmembrane</keyword>
<keyword evidence="4 7" id="KW-1133">Transmembrane helix</keyword>
<feature type="transmembrane region" description="Helical" evidence="7">
    <location>
        <begin position="28"/>
        <end position="47"/>
    </location>
</feature>
<evidence type="ECO:0000256" key="7">
    <source>
        <dbReference type="SAM" id="Phobius"/>
    </source>
</evidence>
<organism evidence="9 10">
    <name type="scientific">Ectorhizobium quercum</name>
    <dbReference type="NCBI Taxonomy" id="2965071"/>
    <lineage>
        <taxon>Bacteria</taxon>
        <taxon>Pseudomonadati</taxon>
        <taxon>Pseudomonadota</taxon>
        <taxon>Alphaproteobacteria</taxon>
        <taxon>Hyphomicrobiales</taxon>
        <taxon>Rhizobiaceae</taxon>
        <taxon>Ectorhizobium</taxon>
    </lineage>
</organism>
<dbReference type="EMBL" id="JANFPI010000006">
    <property type="protein sequence ID" value="MCX8998958.1"/>
    <property type="molecule type" value="Genomic_DNA"/>
</dbReference>
<dbReference type="PANTHER" id="PTHR32309">
    <property type="entry name" value="TYROSINE-PROTEIN KINASE"/>
    <property type="match status" value="1"/>
</dbReference>
<accession>A0AAE3N0W4</accession>
<evidence type="ECO:0000313" key="9">
    <source>
        <dbReference type="EMBL" id="MCX8998958.1"/>
    </source>
</evidence>
<dbReference type="AlphaFoldDB" id="A0AAE3N0W4"/>
<dbReference type="RefSeq" id="WP_306412460.1">
    <property type="nucleotide sequence ID" value="NZ_JANFPI010000006.1"/>
</dbReference>
<evidence type="ECO:0000256" key="5">
    <source>
        <dbReference type="ARBA" id="ARBA00023136"/>
    </source>
</evidence>
<comment type="subcellular location">
    <subcellularLocation>
        <location evidence="1">Cell membrane</location>
        <topology evidence="1">Multi-pass membrane protein</topology>
    </subcellularLocation>
</comment>
<dbReference type="SUPFAM" id="SSF52540">
    <property type="entry name" value="P-loop containing nucleoside triphosphate hydrolases"/>
    <property type="match status" value="1"/>
</dbReference>
<feature type="domain" description="Polysaccharide chain length determinant N-terminal" evidence="8">
    <location>
        <begin position="12"/>
        <end position="101"/>
    </location>
</feature>
<dbReference type="InterPro" id="IPR050445">
    <property type="entry name" value="Bact_polysacc_biosynth/exp"/>
</dbReference>
<keyword evidence="6" id="KW-0175">Coiled coil</keyword>
<gene>
    <name evidence="9" type="ORF">NOF55_17770</name>
</gene>
<name>A0AAE3N0W4_9HYPH</name>
<dbReference type="GO" id="GO:0005886">
    <property type="term" value="C:plasma membrane"/>
    <property type="evidence" value="ECO:0007669"/>
    <property type="project" value="UniProtKB-SubCell"/>
</dbReference>
<dbReference type="Gene3D" id="3.40.50.300">
    <property type="entry name" value="P-loop containing nucleotide triphosphate hydrolases"/>
    <property type="match status" value="1"/>
</dbReference>
<reference evidence="9" key="1">
    <citation type="submission" date="2022-07" db="EMBL/GenBank/DDBJ databases">
        <title>Ectorhizobium quercum gen.nov., sp. nov.</title>
        <authorList>
            <person name="Ma T."/>
            <person name="Li Y."/>
        </authorList>
    </citation>
    <scope>NUCLEOTIDE SEQUENCE</scope>
    <source>
        <strain evidence="9">BDR2-2</strain>
    </source>
</reference>
<evidence type="ECO:0000256" key="2">
    <source>
        <dbReference type="ARBA" id="ARBA00022475"/>
    </source>
</evidence>
<dbReference type="GO" id="GO:0004713">
    <property type="term" value="F:protein tyrosine kinase activity"/>
    <property type="evidence" value="ECO:0007669"/>
    <property type="project" value="TreeGrafter"/>
</dbReference>
<keyword evidence="2" id="KW-1003">Cell membrane</keyword>
<feature type="transmembrane region" description="Helical" evidence="7">
    <location>
        <begin position="426"/>
        <end position="448"/>
    </location>
</feature>
<evidence type="ECO:0000313" key="10">
    <source>
        <dbReference type="Proteomes" id="UP001208771"/>
    </source>
</evidence>
<evidence type="ECO:0000256" key="6">
    <source>
        <dbReference type="SAM" id="Coils"/>
    </source>
</evidence>
<sequence length="713" mass="76131">MYGVARNSQDVDIDLIQLFRAIWERRKTVLAVTVLAAGVAFAGASSLDRQYKAETRLLIEPRVLAAESAAGGAGLPDELAISSQVQLLQSTDLIKQVARDLKLFDIDEFDGGGSGGILSLIGLGGGDGELAPEERSIKAFRERLTVYQAPGSRVVAIEFSSKDPKLSAEVANKMAEVYLALQSGAKLDTSSDTARWLEPEIANLRDKVREAEKKVADYRASFDLLQTSETSTVATQQLNDISAELTRVRGERASAEARAEHVRTTLAAGGDTESLGEIVAAPVIQRLKEQEATIQSQIADLSTSLLEGHPRLKGLRGQLSGVREQIRAETRRVLASLDNEATVTRLREQQLTAQLNRMKAESARAGESEVELKALEREAAAQRQLLETYLARYREAASRMDPNAAPADARVISRAVEPREAAFPKVVPITIVAALAGFILAAVFVMLAELFSGRALRPLIEAEEEAGDAVEAEPVPQPVAPESAARTGAMARLPVVEEAPSASVIPETETGPVDNEFSLNGVAAAIARGDYDGVPVVAVSPEGDEGSALTVEMARRLAAGGLRVLVMDLTGTGTPTVLATERLDLPGLTDLLTGEAAFSDIIHPDLHSRAHIVPQGTADLHDALRSIERLPMILSALTEAYERVIVECGSVSGEDVGKLLRGRKALVLITMRTPDEARLEDLVGEFARAGFGDVLLLAGPLPDGSDRGDRQAA</sequence>
<feature type="coiled-coil region" evidence="6">
    <location>
        <begin position="201"/>
        <end position="258"/>
    </location>
</feature>
<dbReference type="Proteomes" id="UP001208771">
    <property type="component" value="Unassembled WGS sequence"/>
</dbReference>
<dbReference type="PANTHER" id="PTHR32309:SF13">
    <property type="entry name" value="FERRIC ENTEROBACTIN TRANSPORT PROTEIN FEPE"/>
    <property type="match status" value="1"/>
</dbReference>
<keyword evidence="5 7" id="KW-0472">Membrane</keyword>